<feature type="compositionally biased region" description="Basic and acidic residues" evidence="1">
    <location>
        <begin position="1"/>
        <end position="14"/>
    </location>
</feature>
<evidence type="ECO:0000313" key="2">
    <source>
        <dbReference type="EMBL" id="BAY18216.1"/>
    </source>
</evidence>
<dbReference type="OrthoDB" id="7793240at2"/>
<reference evidence="2 3" key="1">
    <citation type="submission" date="2017-06" db="EMBL/GenBank/DDBJ databases">
        <title>Genome sequencing of cyanobaciteial culture collection at National Institute for Environmental Studies (NIES).</title>
        <authorList>
            <person name="Hirose Y."/>
            <person name="Shimura Y."/>
            <person name="Fujisawa T."/>
            <person name="Nakamura Y."/>
            <person name="Kawachi M."/>
        </authorList>
    </citation>
    <scope>NUCLEOTIDE SEQUENCE [LARGE SCALE GENOMIC DNA]</scope>
    <source>
        <strain evidence="2 3">NIES-21</strain>
    </source>
</reference>
<evidence type="ECO:0000256" key="1">
    <source>
        <dbReference type="SAM" id="MobiDB-lite"/>
    </source>
</evidence>
<organism evidence="2 3">
    <name type="scientific">Anabaenopsis circularis NIES-21</name>
    <dbReference type="NCBI Taxonomy" id="1085406"/>
    <lineage>
        <taxon>Bacteria</taxon>
        <taxon>Bacillati</taxon>
        <taxon>Cyanobacteriota</taxon>
        <taxon>Cyanophyceae</taxon>
        <taxon>Nostocales</taxon>
        <taxon>Nodulariaceae</taxon>
        <taxon>Anabaenopsis</taxon>
    </lineage>
</organism>
<evidence type="ECO:0000313" key="3">
    <source>
        <dbReference type="Proteomes" id="UP000218287"/>
    </source>
</evidence>
<dbReference type="CDD" id="cd03398">
    <property type="entry name" value="PAP2_haloperoxidase"/>
    <property type="match status" value="1"/>
</dbReference>
<dbReference type="InterPro" id="IPR036938">
    <property type="entry name" value="PAP2/HPO_sf"/>
</dbReference>
<protein>
    <submittedName>
        <fullName evidence="2">Twin-arginine translocation pathway signal</fullName>
    </submittedName>
</protein>
<sequence>MNNDNKERPSRQECQELGPENNKQRRRSSRRIRREASQIAFNRGAAEHICNGEEQDYRGANGKPNYIANFSKGLPHNELGEVQPEAYQSLLKALESGKPQDFEAIQLGGGRKLTNPQAGLGFDLQGPDGHALAIPPAPRIDSAQNSGEMVELYWMALLRDINFTEYTNNPLVAEAVGDLSKLSDCRAPKIDGKVTPATIFRGIYPGDLVGPYISQFLLKDIPYGSLTISQRQKTVAPNIDYLTDYNSWLSIQNGGAAKQDVFDPTPRYIRNLRDIGQYVHVDALYEAYLNACLILLGLNAPVDQGNPYRNSKTQIGFGTFGGPHILSLVTEVATRALKAVWFQKWFVHRRLRPEAFAGLVHNQLTGRAKYPINEEVLRSSALEKVHSRYGTYLLPMAFPEGSPTHPAYGAGHATVAGACVTILKAWFDESWVIPQPVVPNAEGTELVPYNGVGADKLTVGGELNKVAANISLARDAAGVHWRSDYTESLKLGEQIAIGLLQEQSITFNENHFFTLTKFDGQTIKISPEEVKYLMVEKDD</sequence>
<dbReference type="Gene3D" id="1.10.606.10">
    <property type="entry name" value="Vanadium-containing Chloroperoxidase, domain 2"/>
    <property type="match status" value="1"/>
</dbReference>
<name>A0A1Z4GLJ9_9CYAN</name>
<proteinExistence type="predicted"/>
<accession>A0A1Z4GLJ9</accession>
<dbReference type="PANTHER" id="PTHR34599:SF1">
    <property type="entry name" value="PHOSPHATIDIC ACID PHOSPHATASE TYPE 2_HALOPEROXIDASE DOMAIN-CONTAINING PROTEIN"/>
    <property type="match status" value="1"/>
</dbReference>
<dbReference type="PANTHER" id="PTHR34599">
    <property type="entry name" value="PEROXIDASE-RELATED"/>
    <property type="match status" value="1"/>
</dbReference>
<dbReference type="EMBL" id="AP018174">
    <property type="protein sequence ID" value="BAY18216.1"/>
    <property type="molecule type" value="Genomic_DNA"/>
</dbReference>
<dbReference type="GO" id="GO:0004601">
    <property type="term" value="F:peroxidase activity"/>
    <property type="evidence" value="ECO:0007669"/>
    <property type="project" value="InterPro"/>
</dbReference>
<dbReference type="Proteomes" id="UP000218287">
    <property type="component" value="Chromosome"/>
</dbReference>
<dbReference type="AlphaFoldDB" id="A0A1Z4GLJ9"/>
<keyword evidence="3" id="KW-1185">Reference proteome</keyword>
<dbReference type="InterPro" id="IPR052559">
    <property type="entry name" value="V-haloperoxidase"/>
</dbReference>
<feature type="compositionally biased region" description="Basic residues" evidence="1">
    <location>
        <begin position="24"/>
        <end position="33"/>
    </location>
</feature>
<dbReference type="SUPFAM" id="SSF48317">
    <property type="entry name" value="Acid phosphatase/Vanadium-dependent haloperoxidase"/>
    <property type="match status" value="1"/>
</dbReference>
<gene>
    <name evidence="2" type="ORF">NIES21_40600</name>
</gene>
<dbReference type="InterPro" id="IPR016119">
    <property type="entry name" value="Br/Cl_peroxidase_C"/>
</dbReference>
<feature type="region of interest" description="Disordered" evidence="1">
    <location>
        <begin position="1"/>
        <end position="33"/>
    </location>
</feature>